<protein>
    <submittedName>
        <fullName evidence="2">Putative ovule protein</fullName>
    </submittedName>
</protein>
<proteinExistence type="predicted"/>
<evidence type="ECO:0000313" key="2">
    <source>
        <dbReference type="EMBL" id="JAP12703.1"/>
    </source>
</evidence>
<dbReference type="AlphaFoldDB" id="A0A0V0GX54"/>
<feature type="signal peptide" evidence="1">
    <location>
        <begin position="1"/>
        <end position="27"/>
    </location>
</feature>
<dbReference type="EMBL" id="GEDG01029184">
    <property type="protein sequence ID" value="JAP12703.1"/>
    <property type="molecule type" value="Transcribed_RNA"/>
</dbReference>
<reference evidence="2" key="1">
    <citation type="submission" date="2015-12" db="EMBL/GenBank/DDBJ databases">
        <title>Gene expression during late stages of embryo sac development: a critical building block for successful pollen-pistil interactions.</title>
        <authorList>
            <person name="Liu Y."/>
            <person name="Joly V."/>
            <person name="Sabar M."/>
            <person name="Matton D.P."/>
        </authorList>
    </citation>
    <scope>NUCLEOTIDE SEQUENCE</scope>
</reference>
<accession>A0A0V0GX54</accession>
<feature type="chain" id="PRO_5006865557" evidence="1">
    <location>
        <begin position="28"/>
        <end position="61"/>
    </location>
</feature>
<evidence type="ECO:0000256" key="1">
    <source>
        <dbReference type="SAM" id="SignalP"/>
    </source>
</evidence>
<name>A0A0V0GX54_SOLCH</name>
<organism evidence="2">
    <name type="scientific">Solanum chacoense</name>
    <name type="common">Chaco potato</name>
    <dbReference type="NCBI Taxonomy" id="4108"/>
    <lineage>
        <taxon>Eukaryota</taxon>
        <taxon>Viridiplantae</taxon>
        <taxon>Streptophyta</taxon>
        <taxon>Embryophyta</taxon>
        <taxon>Tracheophyta</taxon>
        <taxon>Spermatophyta</taxon>
        <taxon>Magnoliopsida</taxon>
        <taxon>eudicotyledons</taxon>
        <taxon>Gunneridae</taxon>
        <taxon>Pentapetalae</taxon>
        <taxon>asterids</taxon>
        <taxon>lamiids</taxon>
        <taxon>Solanales</taxon>
        <taxon>Solanaceae</taxon>
        <taxon>Solanoideae</taxon>
        <taxon>Solaneae</taxon>
        <taxon>Solanum</taxon>
    </lineage>
</organism>
<keyword evidence="1" id="KW-0732">Signal</keyword>
<sequence length="61" mass="7187">MEQAKNLDIRHTLKLLVLLCYLMSLETTTEPKYCRPSQDQYEEGGVCFQCRPARWGESRHI</sequence>